<evidence type="ECO:0000313" key="1">
    <source>
        <dbReference type="EMBL" id="KKU18129.1"/>
    </source>
</evidence>
<dbReference type="EMBL" id="LCLO01000022">
    <property type="protein sequence ID" value="KKU18129.1"/>
    <property type="molecule type" value="Genomic_DNA"/>
</dbReference>
<dbReference type="AlphaFoldDB" id="A0A0G1NC81"/>
<comment type="caution">
    <text evidence="1">The sequence shown here is derived from an EMBL/GenBank/DDBJ whole genome shotgun (WGS) entry which is preliminary data.</text>
</comment>
<accession>A0A0G1NC81</accession>
<dbReference type="SUPFAM" id="SSF143011">
    <property type="entry name" value="RelE-like"/>
    <property type="match status" value="1"/>
</dbReference>
<dbReference type="Proteomes" id="UP000034644">
    <property type="component" value="Unassembled WGS sequence"/>
</dbReference>
<dbReference type="Gene3D" id="3.30.2310.20">
    <property type="entry name" value="RelE-like"/>
    <property type="match status" value="1"/>
</dbReference>
<sequence>MAIKEIKVSPLFEKHYKKLPNRIKDKAKEKEEIFRKNPFNPILKTHKLSGKDKDCWAFWINYSYRIKFIFSSEDEVLFLDVGPHGIYK</sequence>
<dbReference type="InterPro" id="IPR035093">
    <property type="entry name" value="RelE/ParE_toxin_dom_sf"/>
</dbReference>
<organism evidence="1 2">
    <name type="scientific">Candidatus Azambacteria bacterium GW2011_GWA2_45_90</name>
    <dbReference type="NCBI Taxonomy" id="1618614"/>
    <lineage>
        <taxon>Bacteria</taxon>
        <taxon>Candidatus Azamiibacteriota</taxon>
    </lineage>
</organism>
<reference evidence="1 2" key="1">
    <citation type="journal article" date="2015" name="Nature">
        <title>rRNA introns, odd ribosomes, and small enigmatic genomes across a large radiation of phyla.</title>
        <authorList>
            <person name="Brown C.T."/>
            <person name="Hug L.A."/>
            <person name="Thomas B.C."/>
            <person name="Sharon I."/>
            <person name="Castelle C.J."/>
            <person name="Singh A."/>
            <person name="Wilkins M.J."/>
            <person name="Williams K.H."/>
            <person name="Banfield J.F."/>
        </authorList>
    </citation>
    <scope>NUCLEOTIDE SEQUENCE [LARGE SCALE GENOMIC DNA]</scope>
</reference>
<evidence type="ECO:0000313" key="2">
    <source>
        <dbReference type="Proteomes" id="UP000034644"/>
    </source>
</evidence>
<gene>
    <name evidence="1" type="ORF">UX27_C0022G0003</name>
</gene>
<protein>
    <submittedName>
        <fullName evidence="1">Plasmid stabilization system</fullName>
    </submittedName>
</protein>
<proteinExistence type="predicted"/>
<name>A0A0G1NC81_9BACT</name>